<evidence type="ECO:0000313" key="1">
    <source>
        <dbReference type="EMBL" id="KAI8666794.1"/>
    </source>
</evidence>
<comment type="caution">
    <text evidence="1">The sequence shown here is derived from an EMBL/GenBank/DDBJ whole genome shotgun (WGS) entry which is preliminary data.</text>
</comment>
<reference evidence="1" key="1">
    <citation type="submission" date="2022-06" db="EMBL/GenBank/DDBJ databases">
        <title>Fusarium solani species complex genomes reveal bases of compartmentalisation and animal pathogenesis.</title>
        <authorList>
            <person name="Tsai I.J."/>
        </authorList>
    </citation>
    <scope>NUCLEOTIDE SEQUENCE</scope>
    <source>
        <strain evidence="1">Fu6.1</strain>
    </source>
</reference>
<organism evidence="1 2">
    <name type="scientific">Fusarium keratoplasticum</name>
    <dbReference type="NCBI Taxonomy" id="1328300"/>
    <lineage>
        <taxon>Eukaryota</taxon>
        <taxon>Fungi</taxon>
        <taxon>Dikarya</taxon>
        <taxon>Ascomycota</taxon>
        <taxon>Pezizomycotina</taxon>
        <taxon>Sordariomycetes</taxon>
        <taxon>Hypocreomycetidae</taxon>
        <taxon>Hypocreales</taxon>
        <taxon>Nectriaceae</taxon>
        <taxon>Fusarium</taxon>
        <taxon>Fusarium solani species complex</taxon>
    </lineage>
</organism>
<protein>
    <submittedName>
        <fullName evidence="1">Uncharacterized protein</fullName>
    </submittedName>
</protein>
<dbReference type="Proteomes" id="UP001065298">
    <property type="component" value="Chromosome 6"/>
</dbReference>
<keyword evidence="2" id="KW-1185">Reference proteome</keyword>
<accession>A0ACC0QUG5</accession>
<gene>
    <name evidence="1" type="ORF">NCS57_00906300</name>
</gene>
<proteinExistence type="predicted"/>
<dbReference type="EMBL" id="CM046508">
    <property type="protein sequence ID" value="KAI8666794.1"/>
    <property type="molecule type" value="Genomic_DNA"/>
</dbReference>
<evidence type="ECO:0000313" key="2">
    <source>
        <dbReference type="Proteomes" id="UP001065298"/>
    </source>
</evidence>
<name>A0ACC0QUG5_9HYPO</name>
<sequence>MPFWPFSISPPEGKEEELPWHSAIIPYLQVKEVLHTVVILPDPEFKRYQDPPGTSFMTQFTRLKLFLDAKLIRENCRAWKELQETDPGFRKIQILHETSDAYRKEAADIPNEEGPVTFPEEWKDEDFFLNWLYVNVLLHLKCLSLETLEKATQVIMDTNYRAQWGRCGEEHKARLAREEHKAAVDAQYAKDKAQYEKNKAQMKADWEELKQEVKNEVKAFFLEGKQEKIFKGLEKERKRQEEKLLKEVRSQRKLDKEDNYQ</sequence>